<dbReference type="SUPFAM" id="SSF51445">
    <property type="entry name" value="(Trans)glycosidases"/>
    <property type="match status" value="1"/>
</dbReference>
<dbReference type="InterPro" id="IPR051887">
    <property type="entry name" value="GH18_Domain-Containing"/>
</dbReference>
<dbReference type="InterPro" id="IPR017853">
    <property type="entry name" value="GH"/>
</dbReference>
<dbReference type="AlphaFoldDB" id="A0A382IL86"/>
<dbReference type="PROSITE" id="PS51910">
    <property type="entry name" value="GH18_2"/>
    <property type="match status" value="1"/>
</dbReference>
<name>A0A382IL86_9ZZZZ</name>
<evidence type="ECO:0000259" key="4">
    <source>
        <dbReference type="PROSITE" id="PS51910"/>
    </source>
</evidence>
<dbReference type="PANTHER" id="PTHR46290">
    <property type="entry name" value="DI-N-ACETYLCHITOBIASE"/>
    <property type="match status" value="1"/>
</dbReference>
<gene>
    <name evidence="5" type="ORF">METZ01_LOCUS253192</name>
</gene>
<dbReference type="CDD" id="cd00598">
    <property type="entry name" value="GH18_chitinase-like"/>
    <property type="match status" value="1"/>
</dbReference>
<evidence type="ECO:0000256" key="2">
    <source>
        <dbReference type="ARBA" id="ARBA00023295"/>
    </source>
</evidence>
<dbReference type="SMART" id="SM00636">
    <property type="entry name" value="Glyco_18"/>
    <property type="match status" value="1"/>
</dbReference>
<organism evidence="5">
    <name type="scientific">marine metagenome</name>
    <dbReference type="NCBI Taxonomy" id="408172"/>
    <lineage>
        <taxon>unclassified sequences</taxon>
        <taxon>metagenomes</taxon>
        <taxon>ecological metagenomes</taxon>
    </lineage>
</organism>
<keyword evidence="2" id="KW-0326">Glycosidase</keyword>
<evidence type="ECO:0000256" key="3">
    <source>
        <dbReference type="SAM" id="MobiDB-lite"/>
    </source>
</evidence>
<protein>
    <recommendedName>
        <fullName evidence="4">GH18 domain-containing protein</fullName>
    </recommendedName>
</protein>
<dbReference type="GO" id="GO:0016798">
    <property type="term" value="F:hydrolase activity, acting on glycosyl bonds"/>
    <property type="evidence" value="ECO:0007669"/>
    <property type="project" value="UniProtKB-KW"/>
</dbReference>
<dbReference type="GO" id="GO:0008061">
    <property type="term" value="F:chitin binding"/>
    <property type="evidence" value="ECO:0007669"/>
    <property type="project" value="InterPro"/>
</dbReference>
<sequence length="297" mass="32468">MVARCRQIWSERASPSQNAVHWQDMNVLRMSRTRVGITCLALLSLRVAGAQPVSPHQADLIRNQDRSTSPALIGGGGMPLALRGSAARPTQRGGRVVFGFLPYWINSDYYEHIDFSLLTHIAAFSVEVNPNGSLGNDHGWPWTALINDAHKSGVRVILTATLFGDADVKTLLESSSNRQRFYRAIRDKIREGNADGVNIDFEGPGSNGWPSLVADFLRELTDYLHQELPGSEVSFASPAVDWSARWDFVDVAASCDYLFVMGYAFSGSWSGTSGPTAPLSGGSRNITTTITDTRDYG</sequence>
<dbReference type="Pfam" id="PF00704">
    <property type="entry name" value="Glyco_hydro_18"/>
    <property type="match status" value="1"/>
</dbReference>
<dbReference type="InterPro" id="IPR011583">
    <property type="entry name" value="Chitinase_II/V-like_cat"/>
</dbReference>
<accession>A0A382IL86</accession>
<dbReference type="PANTHER" id="PTHR46290:SF1">
    <property type="entry name" value="DI-N-ACETYLCHITOBIASE"/>
    <property type="match status" value="1"/>
</dbReference>
<dbReference type="Gene3D" id="3.20.20.80">
    <property type="entry name" value="Glycosidases"/>
    <property type="match status" value="1"/>
</dbReference>
<keyword evidence="1" id="KW-0378">Hydrolase</keyword>
<dbReference type="InterPro" id="IPR001223">
    <property type="entry name" value="Glyco_hydro18_cat"/>
</dbReference>
<evidence type="ECO:0000313" key="5">
    <source>
        <dbReference type="EMBL" id="SVC00338.1"/>
    </source>
</evidence>
<proteinExistence type="predicted"/>
<dbReference type="GO" id="GO:0009313">
    <property type="term" value="P:oligosaccharide catabolic process"/>
    <property type="evidence" value="ECO:0007669"/>
    <property type="project" value="TreeGrafter"/>
</dbReference>
<feature type="region of interest" description="Disordered" evidence="3">
    <location>
        <begin position="274"/>
        <end position="297"/>
    </location>
</feature>
<evidence type="ECO:0000256" key="1">
    <source>
        <dbReference type="ARBA" id="ARBA00022801"/>
    </source>
</evidence>
<dbReference type="EMBL" id="UINC01068057">
    <property type="protein sequence ID" value="SVC00338.1"/>
    <property type="molecule type" value="Genomic_DNA"/>
</dbReference>
<reference evidence="5" key="1">
    <citation type="submission" date="2018-05" db="EMBL/GenBank/DDBJ databases">
        <authorList>
            <person name="Lanie J.A."/>
            <person name="Ng W.-L."/>
            <person name="Kazmierczak K.M."/>
            <person name="Andrzejewski T.M."/>
            <person name="Davidsen T.M."/>
            <person name="Wayne K.J."/>
            <person name="Tettelin H."/>
            <person name="Glass J.I."/>
            <person name="Rusch D."/>
            <person name="Podicherti R."/>
            <person name="Tsui H.-C.T."/>
            <person name="Winkler M.E."/>
        </authorList>
    </citation>
    <scope>NUCLEOTIDE SEQUENCE</scope>
</reference>
<feature type="domain" description="GH18" evidence="4">
    <location>
        <begin position="83"/>
        <end position="297"/>
    </location>
</feature>
<feature type="non-terminal residue" evidence="5">
    <location>
        <position position="297"/>
    </location>
</feature>